<proteinExistence type="predicted"/>
<keyword evidence="3" id="KW-0804">Transcription</keyword>
<evidence type="ECO:0000256" key="2">
    <source>
        <dbReference type="ARBA" id="ARBA00023125"/>
    </source>
</evidence>
<gene>
    <name evidence="5" type="ORF">H9L09_02295</name>
</gene>
<keyword evidence="1" id="KW-0805">Transcription regulation</keyword>
<keyword evidence="2" id="KW-0238">DNA-binding</keyword>
<keyword evidence="6" id="KW-1185">Reference proteome</keyword>
<dbReference type="Pfam" id="PF00392">
    <property type="entry name" value="GntR"/>
    <property type="match status" value="1"/>
</dbReference>
<organism evidence="5 6">
    <name type="scientific">Nocardioides mesophilus</name>
    <dbReference type="NCBI Taxonomy" id="433659"/>
    <lineage>
        <taxon>Bacteria</taxon>
        <taxon>Bacillati</taxon>
        <taxon>Actinomycetota</taxon>
        <taxon>Actinomycetes</taxon>
        <taxon>Propionibacteriales</taxon>
        <taxon>Nocardioidaceae</taxon>
        <taxon>Nocardioides</taxon>
    </lineage>
</organism>
<dbReference type="Pfam" id="PF07729">
    <property type="entry name" value="FCD"/>
    <property type="match status" value="1"/>
</dbReference>
<dbReference type="InterPro" id="IPR036388">
    <property type="entry name" value="WH-like_DNA-bd_sf"/>
</dbReference>
<dbReference type="InterPro" id="IPR008920">
    <property type="entry name" value="TF_FadR/GntR_C"/>
</dbReference>
<dbReference type="KEGG" id="nmes:H9L09_02295"/>
<accession>A0A7G9RCK0</accession>
<dbReference type="PANTHER" id="PTHR43537:SF44">
    <property type="entry name" value="GNTR FAMILY REGULATORY PROTEIN"/>
    <property type="match status" value="1"/>
</dbReference>
<dbReference type="SMART" id="SM00895">
    <property type="entry name" value="FCD"/>
    <property type="match status" value="1"/>
</dbReference>
<dbReference type="SMART" id="SM00345">
    <property type="entry name" value="HTH_GNTR"/>
    <property type="match status" value="1"/>
</dbReference>
<dbReference type="Gene3D" id="1.20.120.530">
    <property type="entry name" value="GntR ligand-binding domain-like"/>
    <property type="match status" value="1"/>
</dbReference>
<reference evidence="5 6" key="1">
    <citation type="submission" date="2020-08" db="EMBL/GenBank/DDBJ databases">
        <title>Genome sequence of Nocardioides mesophilus KACC 16243T.</title>
        <authorList>
            <person name="Hyun D.-W."/>
            <person name="Bae J.-W."/>
        </authorList>
    </citation>
    <scope>NUCLEOTIDE SEQUENCE [LARGE SCALE GENOMIC DNA]</scope>
    <source>
        <strain evidence="5 6">KACC 16243</strain>
    </source>
</reference>
<evidence type="ECO:0000313" key="6">
    <source>
        <dbReference type="Proteomes" id="UP000515947"/>
    </source>
</evidence>
<evidence type="ECO:0000256" key="3">
    <source>
        <dbReference type="ARBA" id="ARBA00023163"/>
    </source>
</evidence>
<dbReference type="SUPFAM" id="SSF48008">
    <property type="entry name" value="GntR ligand-binding domain-like"/>
    <property type="match status" value="1"/>
</dbReference>
<evidence type="ECO:0000256" key="1">
    <source>
        <dbReference type="ARBA" id="ARBA00023015"/>
    </source>
</evidence>
<protein>
    <submittedName>
        <fullName evidence="5">FadR family transcriptional regulator</fullName>
    </submittedName>
</protein>
<dbReference type="SUPFAM" id="SSF46785">
    <property type="entry name" value="Winged helix' DNA-binding domain"/>
    <property type="match status" value="1"/>
</dbReference>
<sequence>MSTVYRGVLAELGPRIVDGTLPVGSRITLEWLGEEFGVSRTIAREVVQVLVSMGLVESRRRTGIRVLPQEQWDAFDPAVIRWRLDGPARRAHLGELTQLRAAVEPAAAALAAVRADDATRAEVVRLAGELETTGAAGDLRTFLEHDVAFHRLLLSASGNAMFAALGDVVEEVLRGRTDHDLMPPTPKPEARRLHAMVADAVAHGEAEVARSAMTTICLEVVSGIAELSREQLAGRDEPGDAAAG</sequence>
<dbReference type="Proteomes" id="UP000515947">
    <property type="component" value="Chromosome"/>
</dbReference>
<dbReference type="GO" id="GO:0003700">
    <property type="term" value="F:DNA-binding transcription factor activity"/>
    <property type="evidence" value="ECO:0007669"/>
    <property type="project" value="InterPro"/>
</dbReference>
<feature type="domain" description="HTH gntR-type" evidence="4">
    <location>
        <begin position="2"/>
        <end position="69"/>
    </location>
</feature>
<dbReference type="RefSeq" id="WP_187579167.1">
    <property type="nucleotide sequence ID" value="NZ_CP060713.1"/>
</dbReference>
<dbReference type="AlphaFoldDB" id="A0A7G9RCK0"/>
<dbReference type="InterPro" id="IPR036390">
    <property type="entry name" value="WH_DNA-bd_sf"/>
</dbReference>
<evidence type="ECO:0000313" key="5">
    <source>
        <dbReference type="EMBL" id="QNN53325.1"/>
    </source>
</evidence>
<evidence type="ECO:0000259" key="4">
    <source>
        <dbReference type="PROSITE" id="PS50949"/>
    </source>
</evidence>
<dbReference type="InterPro" id="IPR000524">
    <property type="entry name" value="Tscrpt_reg_HTH_GntR"/>
</dbReference>
<dbReference type="GO" id="GO:0003677">
    <property type="term" value="F:DNA binding"/>
    <property type="evidence" value="ECO:0007669"/>
    <property type="project" value="UniProtKB-KW"/>
</dbReference>
<name>A0A7G9RCK0_9ACTN</name>
<dbReference type="PROSITE" id="PS50949">
    <property type="entry name" value="HTH_GNTR"/>
    <property type="match status" value="1"/>
</dbReference>
<dbReference type="EMBL" id="CP060713">
    <property type="protein sequence ID" value="QNN53325.1"/>
    <property type="molecule type" value="Genomic_DNA"/>
</dbReference>
<dbReference type="PANTHER" id="PTHR43537">
    <property type="entry name" value="TRANSCRIPTIONAL REGULATOR, GNTR FAMILY"/>
    <property type="match status" value="1"/>
</dbReference>
<dbReference type="InterPro" id="IPR011711">
    <property type="entry name" value="GntR_C"/>
</dbReference>
<dbReference type="Gene3D" id="1.10.10.10">
    <property type="entry name" value="Winged helix-like DNA-binding domain superfamily/Winged helix DNA-binding domain"/>
    <property type="match status" value="1"/>
</dbReference>